<dbReference type="EMBL" id="CVRI01000043">
    <property type="protein sequence ID" value="CRK96366.1"/>
    <property type="molecule type" value="Genomic_DNA"/>
</dbReference>
<accession>A0A1J1IBK8</accession>
<sequence length="77" mass="9294">MKKWKNYSLRGRKTLKQTSFKLNFFKQQTFPLEQTTQHKRESKVKKKSNQSFMLPEGVQIKRLKLRMRLSVFSVKTS</sequence>
<proteinExistence type="predicted"/>
<keyword evidence="2" id="KW-1185">Reference proteome</keyword>
<dbReference type="Proteomes" id="UP000183832">
    <property type="component" value="Unassembled WGS sequence"/>
</dbReference>
<protein>
    <submittedName>
        <fullName evidence="1">CLUMA_CG009783, isoform A</fullName>
    </submittedName>
</protein>
<evidence type="ECO:0000313" key="2">
    <source>
        <dbReference type="Proteomes" id="UP000183832"/>
    </source>
</evidence>
<reference evidence="1 2" key="1">
    <citation type="submission" date="2015-04" db="EMBL/GenBank/DDBJ databases">
        <authorList>
            <person name="Syromyatnikov M.Y."/>
            <person name="Popov V.N."/>
        </authorList>
    </citation>
    <scope>NUCLEOTIDE SEQUENCE [LARGE SCALE GENOMIC DNA]</scope>
</reference>
<evidence type="ECO:0000313" key="1">
    <source>
        <dbReference type="EMBL" id="CRK96366.1"/>
    </source>
</evidence>
<name>A0A1J1IBK8_9DIPT</name>
<gene>
    <name evidence="1" type="ORF">CLUMA_CG009783</name>
</gene>
<organism evidence="1 2">
    <name type="scientific">Clunio marinus</name>
    <dbReference type="NCBI Taxonomy" id="568069"/>
    <lineage>
        <taxon>Eukaryota</taxon>
        <taxon>Metazoa</taxon>
        <taxon>Ecdysozoa</taxon>
        <taxon>Arthropoda</taxon>
        <taxon>Hexapoda</taxon>
        <taxon>Insecta</taxon>
        <taxon>Pterygota</taxon>
        <taxon>Neoptera</taxon>
        <taxon>Endopterygota</taxon>
        <taxon>Diptera</taxon>
        <taxon>Nematocera</taxon>
        <taxon>Chironomoidea</taxon>
        <taxon>Chironomidae</taxon>
        <taxon>Clunio</taxon>
    </lineage>
</organism>
<dbReference type="AlphaFoldDB" id="A0A1J1IBK8"/>